<dbReference type="GO" id="GO:0009055">
    <property type="term" value="F:electron transfer activity"/>
    <property type="evidence" value="ECO:0007669"/>
    <property type="project" value="InterPro"/>
</dbReference>
<keyword evidence="3 4" id="KW-0408">Iron</keyword>
<evidence type="ECO:0000256" key="1">
    <source>
        <dbReference type="ARBA" id="ARBA00022617"/>
    </source>
</evidence>
<dbReference type="EMBL" id="JRYB01000001">
    <property type="protein sequence ID" value="OIJ40513.1"/>
    <property type="molecule type" value="Genomic_DNA"/>
</dbReference>
<evidence type="ECO:0000256" key="2">
    <source>
        <dbReference type="ARBA" id="ARBA00022723"/>
    </source>
</evidence>
<evidence type="ECO:0000313" key="7">
    <source>
        <dbReference type="Proteomes" id="UP000180246"/>
    </source>
</evidence>
<dbReference type="Pfam" id="PF00034">
    <property type="entry name" value="Cytochrom_C"/>
    <property type="match status" value="1"/>
</dbReference>
<keyword evidence="1 4" id="KW-0349">Heme</keyword>
<name>A0A1S2N6I5_9BURK</name>
<dbReference type="AlphaFoldDB" id="A0A1S2N6I5"/>
<comment type="caution">
    <text evidence="6">The sequence shown here is derived from an EMBL/GenBank/DDBJ whole genome shotgun (WGS) entry which is preliminary data.</text>
</comment>
<sequence length="137" mass="15076">MRRYGLFKSSGCIACHNGPNVGGASFQKMGLIEAYKTTSTAEGRFAVAKQDIDRFYFKVPTLRNVELTYPYFHDGAADTLGQAVDTMGRLQLGRKFSEAEIADVVAFLKTLTGEQPRVVLPILPPSSDATKRPQPFD</sequence>
<dbReference type="GO" id="GO:0046872">
    <property type="term" value="F:metal ion binding"/>
    <property type="evidence" value="ECO:0007669"/>
    <property type="project" value="UniProtKB-KW"/>
</dbReference>
<organism evidence="6 7">
    <name type="scientific">Massilia timonae</name>
    <dbReference type="NCBI Taxonomy" id="47229"/>
    <lineage>
        <taxon>Bacteria</taxon>
        <taxon>Pseudomonadati</taxon>
        <taxon>Pseudomonadota</taxon>
        <taxon>Betaproteobacteria</taxon>
        <taxon>Burkholderiales</taxon>
        <taxon>Oxalobacteraceae</taxon>
        <taxon>Telluria group</taxon>
        <taxon>Massilia</taxon>
    </lineage>
</organism>
<dbReference type="Proteomes" id="UP000180246">
    <property type="component" value="Unassembled WGS sequence"/>
</dbReference>
<feature type="domain" description="Cytochrome c" evidence="5">
    <location>
        <begin position="1"/>
        <end position="112"/>
    </location>
</feature>
<keyword evidence="2 4" id="KW-0479">Metal-binding</keyword>
<protein>
    <submittedName>
        <fullName evidence="6">Cytochrome c family protein</fullName>
    </submittedName>
</protein>
<evidence type="ECO:0000259" key="5">
    <source>
        <dbReference type="PROSITE" id="PS51007"/>
    </source>
</evidence>
<evidence type="ECO:0000256" key="4">
    <source>
        <dbReference type="PROSITE-ProRule" id="PRU00433"/>
    </source>
</evidence>
<dbReference type="SUPFAM" id="SSF46626">
    <property type="entry name" value="Cytochrome c"/>
    <property type="match status" value="1"/>
</dbReference>
<dbReference type="InterPro" id="IPR051395">
    <property type="entry name" value="Cytochrome_c_Peroxidase/MauG"/>
</dbReference>
<dbReference type="InterPro" id="IPR009056">
    <property type="entry name" value="Cyt_c-like_dom"/>
</dbReference>
<dbReference type="GO" id="GO:0004130">
    <property type="term" value="F:cytochrome-c peroxidase activity"/>
    <property type="evidence" value="ECO:0007669"/>
    <property type="project" value="TreeGrafter"/>
</dbReference>
<reference evidence="6 7" key="1">
    <citation type="submission" date="2014-10" db="EMBL/GenBank/DDBJ databases">
        <authorList>
            <person name="Seo M.-J."/>
            <person name="Seok Y.J."/>
            <person name="Cha I.-T."/>
        </authorList>
    </citation>
    <scope>NUCLEOTIDE SEQUENCE [LARGE SCALE GENOMIC DNA]</scope>
    <source>
        <strain evidence="6 7">NEU</strain>
    </source>
</reference>
<dbReference type="InterPro" id="IPR036909">
    <property type="entry name" value="Cyt_c-like_dom_sf"/>
</dbReference>
<dbReference type="PANTHER" id="PTHR30600">
    <property type="entry name" value="CYTOCHROME C PEROXIDASE-RELATED"/>
    <property type="match status" value="1"/>
</dbReference>
<gene>
    <name evidence="6" type="ORF">LO55_4340</name>
</gene>
<evidence type="ECO:0000256" key="3">
    <source>
        <dbReference type="ARBA" id="ARBA00023004"/>
    </source>
</evidence>
<accession>A0A1S2N6I5</accession>
<dbReference type="GO" id="GO:0020037">
    <property type="term" value="F:heme binding"/>
    <property type="evidence" value="ECO:0007669"/>
    <property type="project" value="InterPro"/>
</dbReference>
<evidence type="ECO:0000313" key="6">
    <source>
        <dbReference type="EMBL" id="OIJ40513.1"/>
    </source>
</evidence>
<dbReference type="PROSITE" id="PS51007">
    <property type="entry name" value="CYTC"/>
    <property type="match status" value="1"/>
</dbReference>
<proteinExistence type="predicted"/>
<dbReference type="Gene3D" id="1.10.760.10">
    <property type="entry name" value="Cytochrome c-like domain"/>
    <property type="match status" value="1"/>
</dbReference>
<dbReference type="PANTHER" id="PTHR30600:SF7">
    <property type="entry name" value="CYTOCHROME C PEROXIDASE-RELATED"/>
    <property type="match status" value="1"/>
</dbReference>